<reference evidence="3 4" key="2">
    <citation type="journal article" date="2019" name="Mol. Ecol. Resour.">
        <title>Improving Illumina assemblies with Hi-C and long reads: an example with the North African dromedary.</title>
        <authorList>
            <person name="Elbers J.P."/>
            <person name="Rogers M.F."/>
            <person name="Perelman P.L."/>
            <person name="Proskuryakova A.A."/>
            <person name="Serdyukova N.A."/>
            <person name="Johnson W.E."/>
            <person name="Horin P."/>
            <person name="Corander J."/>
            <person name="Murphy D."/>
            <person name="Burger P.A."/>
        </authorList>
    </citation>
    <scope>NUCLEOTIDE SEQUENCE [LARGE SCALE GENOMIC DNA]</scope>
    <source>
        <strain evidence="3">Drom800</strain>
        <tissue evidence="3">Blood</tissue>
    </source>
</reference>
<dbReference type="GO" id="GO:0008270">
    <property type="term" value="F:zinc ion binding"/>
    <property type="evidence" value="ECO:0007669"/>
    <property type="project" value="UniProtKB-UniRule"/>
</dbReference>
<keyword evidence="1" id="KW-0862">Zinc</keyword>
<dbReference type="Proteomes" id="UP000299084">
    <property type="component" value="Unassembled WGS sequence"/>
</dbReference>
<dbReference type="PANTHER" id="PTHR21497:SF27">
    <property type="entry name" value="E3 UBIQUITIN-PROTEIN LIGASE UBR1"/>
    <property type="match status" value="1"/>
</dbReference>
<accession>A0A5N4E104</accession>
<dbReference type="Pfam" id="PF18995">
    <property type="entry name" value="PRT6_C"/>
    <property type="match status" value="2"/>
</dbReference>
<reference evidence="3" key="1">
    <citation type="submission" date="2014-12" db="EMBL/GenBank/DDBJ databases">
        <authorList>
            <person name="Fitak R."/>
            <person name="Mohandesan E."/>
            <person name="Burger P.A."/>
            <person name="Jukka C."/>
        </authorList>
    </citation>
    <scope>NUCLEOTIDE SEQUENCE</scope>
    <source>
        <strain evidence="3">Drom800</strain>
        <tissue evidence="3">Blood</tissue>
    </source>
</reference>
<evidence type="ECO:0000256" key="1">
    <source>
        <dbReference type="RuleBase" id="RU366018"/>
    </source>
</evidence>
<keyword evidence="1" id="KW-0808">Transferase</keyword>
<comment type="similarity">
    <text evidence="1">Belongs to the E3 ubiquitin-protein ligase UBR1-like family.</text>
</comment>
<dbReference type="PANTHER" id="PTHR21497">
    <property type="entry name" value="UBIQUITIN LIGASE E3 ALPHA-RELATED"/>
    <property type="match status" value="1"/>
</dbReference>
<organism evidence="3 4">
    <name type="scientific">Camelus dromedarius</name>
    <name type="common">Dromedary</name>
    <name type="synonym">Arabian camel</name>
    <dbReference type="NCBI Taxonomy" id="9838"/>
    <lineage>
        <taxon>Eukaryota</taxon>
        <taxon>Metazoa</taxon>
        <taxon>Chordata</taxon>
        <taxon>Craniata</taxon>
        <taxon>Vertebrata</taxon>
        <taxon>Euteleostomi</taxon>
        <taxon>Mammalia</taxon>
        <taxon>Eutheria</taxon>
        <taxon>Laurasiatheria</taxon>
        <taxon>Artiodactyla</taxon>
        <taxon>Tylopoda</taxon>
        <taxon>Camelidae</taxon>
        <taxon>Camelus</taxon>
    </lineage>
</organism>
<dbReference type="EC" id="2.3.2.27" evidence="1"/>
<keyword evidence="1" id="KW-0833">Ubl conjugation pathway</keyword>
<evidence type="ECO:0000313" key="4">
    <source>
        <dbReference type="Proteomes" id="UP000299084"/>
    </source>
</evidence>
<feature type="domain" description="E3 ubiquitin-protein ligase UBR-like C-terminal" evidence="2">
    <location>
        <begin position="244"/>
        <end position="370"/>
    </location>
</feature>
<dbReference type="InterPro" id="IPR044046">
    <property type="entry name" value="E3_ligase_UBR-like_C"/>
</dbReference>
<dbReference type="GO" id="GO:0016567">
    <property type="term" value="P:protein ubiquitination"/>
    <property type="evidence" value="ECO:0007669"/>
    <property type="project" value="UniProtKB-UniRule"/>
</dbReference>
<dbReference type="GO" id="GO:0071596">
    <property type="term" value="P:ubiquitin-dependent protein catabolic process via the N-end rule pathway"/>
    <property type="evidence" value="ECO:0007669"/>
    <property type="project" value="UniProtKB-UniRule"/>
</dbReference>
<comment type="catalytic activity">
    <reaction evidence="1">
        <text>S-ubiquitinyl-[E2 ubiquitin-conjugating enzyme]-L-cysteine + [acceptor protein]-L-lysine = [E2 ubiquitin-conjugating enzyme]-L-cysteine + N(6)-ubiquitinyl-[acceptor protein]-L-lysine.</text>
        <dbReference type="EC" id="2.3.2.27"/>
    </reaction>
</comment>
<dbReference type="GO" id="GO:0005737">
    <property type="term" value="C:cytoplasm"/>
    <property type="evidence" value="ECO:0007669"/>
    <property type="project" value="TreeGrafter"/>
</dbReference>
<dbReference type="GO" id="GO:0000151">
    <property type="term" value="C:ubiquitin ligase complex"/>
    <property type="evidence" value="ECO:0007669"/>
    <property type="project" value="TreeGrafter"/>
</dbReference>
<evidence type="ECO:0000259" key="2">
    <source>
        <dbReference type="Pfam" id="PF18995"/>
    </source>
</evidence>
<comment type="function">
    <text evidence="1">Ubiquitin ligase protein which is a component of the N-end rule pathway. Recognizes and binds to proteins bearing specific N-terminal residues that are destabilizing according to the N-end rule, leading to their ubiquitination and subsequent degradation.</text>
</comment>
<feature type="domain" description="E3 ubiquitin-protein ligase UBR-like C-terminal" evidence="2">
    <location>
        <begin position="35"/>
        <end position="217"/>
    </location>
</feature>
<gene>
    <name evidence="3" type="ORF">Cadr_000005453</name>
</gene>
<dbReference type="EMBL" id="JWIN03000006">
    <property type="protein sequence ID" value="KAB1277147.1"/>
    <property type="molecule type" value="Genomic_DNA"/>
</dbReference>
<dbReference type="AlphaFoldDB" id="A0A5N4E104"/>
<comment type="pathway">
    <text evidence="1">Protein modification; protein ubiquitination.</text>
</comment>
<sequence>MGDSTFEFHSILSFGVQSSIKYSNSIKEMVLLFATTIYRIGLKLPPDETDPRIPMMTWSTCAFTVQAIENLLGDEGKPLFGALQNRQHNGLKALMQFAIAQRITCSQVLIQKHLIRLLSVVLPNLKSEDTPCLLSIDLFHVLVGAVLAFPSLYWDDAVDLQPSPVSSSYNHLYLFHLITMAHVLQILLAIDTDRPLAQNQEESEEARSASSFLAEVSQYTSGTKKLLEEIIKNILAILRWCADPALLNCLKQKSAVVRCPRSADDERKHPVLCLFCGTILCSQNICCQEIVNGEEVGACIFHALHCGAGVCIFLKIRECRVVLVEGKARGCAYPAPYLDEYGETDPGLKRGNPLHLSHERYRKLHLVWQQHCIIEEIARSQETNQMLFGFNWQLL</sequence>
<comment type="caution">
    <text evidence="3">The sequence shown here is derived from an EMBL/GenBank/DDBJ whole genome shotgun (WGS) entry which is preliminary data.</text>
</comment>
<name>A0A5N4E104_CAMDR</name>
<dbReference type="GO" id="GO:0061630">
    <property type="term" value="F:ubiquitin protein ligase activity"/>
    <property type="evidence" value="ECO:0007669"/>
    <property type="project" value="UniProtKB-UniRule"/>
</dbReference>
<evidence type="ECO:0000313" key="3">
    <source>
        <dbReference type="EMBL" id="KAB1277148.1"/>
    </source>
</evidence>
<keyword evidence="4" id="KW-1185">Reference proteome</keyword>
<dbReference type="InterPro" id="IPR039164">
    <property type="entry name" value="UBR1-like"/>
</dbReference>
<protein>
    <recommendedName>
        <fullName evidence="1">E3 ubiquitin-protein ligase</fullName>
        <ecNumber evidence="1">2.3.2.27</ecNumber>
    </recommendedName>
</protein>
<keyword evidence="1" id="KW-0863">Zinc-finger</keyword>
<keyword evidence="1" id="KW-0479">Metal-binding</keyword>
<dbReference type="EMBL" id="JWIN03000006">
    <property type="protein sequence ID" value="KAB1277148.1"/>
    <property type="molecule type" value="Genomic_DNA"/>
</dbReference>
<proteinExistence type="inferred from homology"/>
<dbReference type="UniPathway" id="UPA00143"/>